<dbReference type="RefSeq" id="WP_306682022.1">
    <property type="nucleotide sequence ID" value="NZ_CP132914.1"/>
</dbReference>
<evidence type="ECO:0000313" key="1">
    <source>
        <dbReference type="EMBL" id="WMB71218.1"/>
    </source>
</evidence>
<gene>
    <name evidence="1" type="ORF">RA178_12265</name>
</gene>
<dbReference type="EMBL" id="CP132914">
    <property type="protein sequence ID" value="WMB71218.1"/>
    <property type="molecule type" value="Genomic_DNA"/>
</dbReference>
<name>A0AA50K9Z3_9GAMM</name>
<dbReference type="Proteomes" id="UP001236800">
    <property type="component" value="Chromosome"/>
</dbReference>
<reference evidence="1" key="1">
    <citation type="submission" date="2023-08" db="EMBL/GenBank/DDBJ databases">
        <title>Complete genome sequence of Shewanella oncorhynchi Z-P2, a siderophore putrebactin-producing bacterium.</title>
        <authorList>
            <person name="Zhang Y."/>
        </authorList>
    </citation>
    <scope>NUCLEOTIDE SEQUENCE</scope>
    <source>
        <strain evidence="1">Z-P2</strain>
    </source>
</reference>
<sequence length="115" mass="13583">MYSLSAKLALSAESWWGIAFKTDNGFQVYQQSLFWLACNGINYDNSDLKLNLFMGSDVISCNFSFDVIKNILDKIQVLYFLDENQIRWILPHNISPIFYAQWKYRVTLDFYEKNI</sequence>
<protein>
    <submittedName>
        <fullName evidence="1">Uncharacterized protein</fullName>
    </submittedName>
</protein>
<dbReference type="GeneID" id="301339970"/>
<accession>A0AA50K9Z3</accession>
<proteinExistence type="predicted"/>
<dbReference type="AlphaFoldDB" id="A0AA50K9Z3"/>
<organism evidence="1">
    <name type="scientific">Shewanella oncorhynchi</name>
    <dbReference type="NCBI Taxonomy" id="2726434"/>
    <lineage>
        <taxon>Bacteria</taxon>
        <taxon>Pseudomonadati</taxon>
        <taxon>Pseudomonadota</taxon>
        <taxon>Gammaproteobacteria</taxon>
        <taxon>Alteromonadales</taxon>
        <taxon>Shewanellaceae</taxon>
        <taxon>Shewanella</taxon>
    </lineage>
</organism>
<dbReference type="KEGG" id="sog:RA178_12265"/>